<feature type="domain" description="Micro-fibrillar-associated protein 1 C-terminal" evidence="2">
    <location>
        <begin position="154"/>
        <end position="310"/>
    </location>
</feature>
<feature type="region of interest" description="Disordered" evidence="1">
    <location>
        <begin position="123"/>
        <end position="152"/>
    </location>
</feature>
<evidence type="ECO:0000259" key="2">
    <source>
        <dbReference type="Pfam" id="PF06991"/>
    </source>
</evidence>
<evidence type="ECO:0000313" key="4">
    <source>
        <dbReference type="Proteomes" id="UP001341281"/>
    </source>
</evidence>
<dbReference type="EMBL" id="CP144750">
    <property type="protein sequence ID" value="WVZ80390.1"/>
    <property type="molecule type" value="Genomic_DNA"/>
</dbReference>
<sequence>MSVVAGVSDDMVRGKIGLVRVRRHRRMTLATTPPVLPPCWRMQHSCARTLPPGVWPPPCPESQTREQPLRGDDHCQAAEVVSATEDQEESELREAAAVEEDEEAQEERRRRIRERCLLREREEEELLPKEDDERAAAESESEADSEEEEVQEGTCCIPVVKPMFVPRPLRQGTVVERERIEDGRRRLEELVNRSMEERKVDTRQIVVELIVKDDQIEKTQNEEPDADIDTDDEADEAMEYEVWRNRETERIKRGIKEARLRLEGRSQEIERLSNMAMTEEHMERDRRNPALLARPEKRLKLMQRYAFFQEKN</sequence>
<organism evidence="3 4">
    <name type="scientific">Paspalum notatum var. saurae</name>
    <dbReference type="NCBI Taxonomy" id="547442"/>
    <lineage>
        <taxon>Eukaryota</taxon>
        <taxon>Viridiplantae</taxon>
        <taxon>Streptophyta</taxon>
        <taxon>Embryophyta</taxon>
        <taxon>Tracheophyta</taxon>
        <taxon>Spermatophyta</taxon>
        <taxon>Magnoliopsida</taxon>
        <taxon>Liliopsida</taxon>
        <taxon>Poales</taxon>
        <taxon>Poaceae</taxon>
        <taxon>PACMAD clade</taxon>
        <taxon>Panicoideae</taxon>
        <taxon>Andropogonodae</taxon>
        <taxon>Paspaleae</taxon>
        <taxon>Paspalinae</taxon>
        <taxon>Paspalum</taxon>
    </lineage>
</organism>
<dbReference type="Pfam" id="PF06991">
    <property type="entry name" value="MFAP1"/>
    <property type="match status" value="1"/>
</dbReference>
<dbReference type="AlphaFoldDB" id="A0AAQ3TZR0"/>
<protein>
    <recommendedName>
        <fullName evidence="2">Micro-fibrillar-associated protein 1 C-terminal domain-containing protein</fullName>
    </recommendedName>
</protein>
<evidence type="ECO:0000256" key="1">
    <source>
        <dbReference type="SAM" id="MobiDB-lite"/>
    </source>
</evidence>
<dbReference type="InterPro" id="IPR009730">
    <property type="entry name" value="MFAP1_C"/>
</dbReference>
<feature type="compositionally biased region" description="Basic and acidic residues" evidence="1">
    <location>
        <begin position="123"/>
        <end position="137"/>
    </location>
</feature>
<dbReference type="Proteomes" id="UP001341281">
    <property type="component" value="Chromosome 06"/>
</dbReference>
<dbReference type="PANTHER" id="PTHR15327">
    <property type="entry name" value="MICROFIBRIL-ASSOCIATED PROTEIN"/>
    <property type="match status" value="1"/>
</dbReference>
<evidence type="ECO:0000313" key="3">
    <source>
        <dbReference type="EMBL" id="WVZ80390.1"/>
    </source>
</evidence>
<dbReference type="InterPro" id="IPR033194">
    <property type="entry name" value="MFAP1"/>
</dbReference>
<reference evidence="3 4" key="1">
    <citation type="submission" date="2024-02" db="EMBL/GenBank/DDBJ databases">
        <title>High-quality chromosome-scale genome assembly of Pensacola bahiagrass (Paspalum notatum Flugge var. saurae).</title>
        <authorList>
            <person name="Vega J.M."/>
            <person name="Podio M."/>
            <person name="Orjuela J."/>
            <person name="Siena L.A."/>
            <person name="Pessino S.C."/>
            <person name="Combes M.C."/>
            <person name="Mariac C."/>
            <person name="Albertini E."/>
            <person name="Pupilli F."/>
            <person name="Ortiz J.P.A."/>
            <person name="Leblanc O."/>
        </authorList>
    </citation>
    <scope>NUCLEOTIDE SEQUENCE [LARGE SCALE GENOMIC DNA]</scope>
    <source>
        <strain evidence="3">R1</strain>
        <tissue evidence="3">Leaf</tissue>
    </source>
</reference>
<feature type="region of interest" description="Disordered" evidence="1">
    <location>
        <begin position="81"/>
        <end position="106"/>
    </location>
</feature>
<feature type="compositionally biased region" description="Acidic residues" evidence="1">
    <location>
        <begin position="139"/>
        <end position="151"/>
    </location>
</feature>
<accession>A0AAQ3TZR0</accession>
<name>A0AAQ3TZR0_PASNO</name>
<keyword evidence="4" id="KW-1185">Reference proteome</keyword>
<proteinExistence type="predicted"/>
<gene>
    <name evidence="3" type="ORF">U9M48_027865</name>
</gene>